<name>A0AAJ0H6P0_9PEZI</name>
<evidence type="ECO:0000313" key="1">
    <source>
        <dbReference type="EMBL" id="KAK3341391.1"/>
    </source>
</evidence>
<sequence length="600" mass="66038">MPPTLDLSRTAHSKMVITTPRINLRRAASYNHNLDRGPLSSTSSRFSFNHLVFSPPPSPGLPSLSPPPRRPSRGLVGLVRPSKLIRFTVWAFGFFFMFYVISSIRNHSKAGPSWSAQLRQQYETVSQQDLPDFPTPIVVTAKRGRARWTVSIPQSATFPLSTTQYSDLSARCREVSGKVRSLQSHNLAFGSDSGDSNFIDVQEAQKAGYLPGLAAKTSKASGELVRKPVCDKSLTFVLESADAGLGKALMMLWTAYGLAEEEGRAFFIDDTRWAYGKYGDIFRPPPVPKCSAPPSHEILPCPRQARHLVVSAATADELFGNMESDPSTSSESPDLASRKAEYKLARQGYAALFRLNQEDGDYVDHRVRELMAKRIVPKTRGTQNGLAVGVHVRRGDRHPLEFQYRDSYIPLNVYTEVARDVIEGKFNHSGPFGAEDTAAKQHSFLIVASDDPMVHESTEFSGSSPAQERIRLASKQAIQKAKADSSDRRFMHKYVDDTFGWEGGFFAPMFWNLGLPTSSASDAKGSGPATPPETIRLRSLVGRAYMLDLAVLADASDAVICTASAVGCRLLAVMMGWDSAMDEGNWVNIDGTYGWKGVTR</sequence>
<gene>
    <name evidence="1" type="ORF">B0T25DRAFT_466393</name>
</gene>
<dbReference type="EMBL" id="JAUIQD010000008">
    <property type="protein sequence ID" value="KAK3341391.1"/>
    <property type="molecule type" value="Genomic_DNA"/>
</dbReference>
<comment type="caution">
    <text evidence="1">The sequence shown here is derived from an EMBL/GenBank/DDBJ whole genome shotgun (WGS) entry which is preliminary data.</text>
</comment>
<dbReference type="PANTHER" id="PTHR13132">
    <property type="entry name" value="ALPHA- 1,6 -FUCOSYLTRANSFERASE"/>
    <property type="match status" value="1"/>
</dbReference>
<reference evidence="1" key="1">
    <citation type="journal article" date="2023" name="Mol. Phylogenet. Evol.">
        <title>Genome-scale phylogeny and comparative genomics of the fungal order Sordariales.</title>
        <authorList>
            <person name="Hensen N."/>
            <person name="Bonometti L."/>
            <person name="Westerberg I."/>
            <person name="Brannstrom I.O."/>
            <person name="Guillou S."/>
            <person name="Cros-Aarteil S."/>
            <person name="Calhoun S."/>
            <person name="Haridas S."/>
            <person name="Kuo A."/>
            <person name="Mondo S."/>
            <person name="Pangilinan J."/>
            <person name="Riley R."/>
            <person name="LaButti K."/>
            <person name="Andreopoulos B."/>
            <person name="Lipzen A."/>
            <person name="Chen C."/>
            <person name="Yan M."/>
            <person name="Daum C."/>
            <person name="Ng V."/>
            <person name="Clum A."/>
            <person name="Steindorff A."/>
            <person name="Ohm R.A."/>
            <person name="Martin F."/>
            <person name="Silar P."/>
            <person name="Natvig D.O."/>
            <person name="Lalanne C."/>
            <person name="Gautier V."/>
            <person name="Ament-Velasquez S.L."/>
            <person name="Kruys A."/>
            <person name="Hutchinson M.I."/>
            <person name="Powell A.J."/>
            <person name="Barry K."/>
            <person name="Miller A.N."/>
            <person name="Grigoriev I.V."/>
            <person name="Debuchy R."/>
            <person name="Gladieux P."/>
            <person name="Hiltunen Thoren M."/>
            <person name="Johannesson H."/>
        </authorList>
    </citation>
    <scope>NUCLEOTIDE SEQUENCE</scope>
    <source>
        <strain evidence="1">CBS 955.72</strain>
    </source>
</reference>
<keyword evidence="2" id="KW-1185">Reference proteome</keyword>
<accession>A0AAJ0H6P0</accession>
<evidence type="ECO:0000313" key="2">
    <source>
        <dbReference type="Proteomes" id="UP001275084"/>
    </source>
</evidence>
<dbReference type="PANTHER" id="PTHR13132:SF29">
    <property type="entry name" value="ALPHA-(1,6)-FUCOSYLTRANSFERASE"/>
    <property type="match status" value="1"/>
</dbReference>
<dbReference type="GO" id="GO:0046921">
    <property type="term" value="F:alpha-(1-&gt;6)-fucosyltransferase activity"/>
    <property type="evidence" value="ECO:0007669"/>
    <property type="project" value="TreeGrafter"/>
</dbReference>
<protein>
    <submittedName>
        <fullName evidence="1">Uncharacterized protein</fullName>
    </submittedName>
</protein>
<reference evidence="1" key="2">
    <citation type="submission" date="2023-06" db="EMBL/GenBank/DDBJ databases">
        <authorList>
            <consortium name="Lawrence Berkeley National Laboratory"/>
            <person name="Haridas S."/>
            <person name="Hensen N."/>
            <person name="Bonometti L."/>
            <person name="Westerberg I."/>
            <person name="Brannstrom I.O."/>
            <person name="Guillou S."/>
            <person name="Cros-Aarteil S."/>
            <person name="Calhoun S."/>
            <person name="Kuo A."/>
            <person name="Mondo S."/>
            <person name="Pangilinan J."/>
            <person name="Riley R."/>
            <person name="Labutti K."/>
            <person name="Andreopoulos B."/>
            <person name="Lipzen A."/>
            <person name="Chen C."/>
            <person name="Yanf M."/>
            <person name="Daum C."/>
            <person name="Ng V."/>
            <person name="Clum A."/>
            <person name="Steindorff A."/>
            <person name="Ohm R."/>
            <person name="Martin F."/>
            <person name="Silar P."/>
            <person name="Natvig D."/>
            <person name="Lalanne C."/>
            <person name="Gautier V."/>
            <person name="Ament-Velasquez S.L."/>
            <person name="Kruys A."/>
            <person name="Hutchinson M.I."/>
            <person name="Powell A.J."/>
            <person name="Barry K."/>
            <person name="Miller A.N."/>
            <person name="Grigoriev I.V."/>
            <person name="Debuchy R."/>
            <person name="Gladieux P."/>
            <person name="Thoren M.H."/>
            <person name="Johannesson H."/>
        </authorList>
    </citation>
    <scope>NUCLEOTIDE SEQUENCE</scope>
    <source>
        <strain evidence="1">CBS 955.72</strain>
    </source>
</reference>
<dbReference type="Proteomes" id="UP001275084">
    <property type="component" value="Unassembled WGS sequence"/>
</dbReference>
<dbReference type="AlphaFoldDB" id="A0AAJ0H6P0"/>
<proteinExistence type="predicted"/>
<organism evidence="1 2">
    <name type="scientific">Lasiosphaeria hispida</name>
    <dbReference type="NCBI Taxonomy" id="260671"/>
    <lineage>
        <taxon>Eukaryota</taxon>
        <taxon>Fungi</taxon>
        <taxon>Dikarya</taxon>
        <taxon>Ascomycota</taxon>
        <taxon>Pezizomycotina</taxon>
        <taxon>Sordariomycetes</taxon>
        <taxon>Sordariomycetidae</taxon>
        <taxon>Sordariales</taxon>
        <taxon>Lasiosphaeriaceae</taxon>
        <taxon>Lasiosphaeria</taxon>
    </lineage>
</organism>
<dbReference type="GO" id="GO:0006487">
    <property type="term" value="P:protein N-linked glycosylation"/>
    <property type="evidence" value="ECO:0007669"/>
    <property type="project" value="TreeGrafter"/>
</dbReference>